<evidence type="ECO:0000259" key="2">
    <source>
        <dbReference type="Pfam" id="PF12571"/>
    </source>
</evidence>
<keyword evidence="4" id="KW-1185">Reference proteome</keyword>
<feature type="coiled-coil region" evidence="1">
    <location>
        <begin position="161"/>
        <end position="188"/>
    </location>
</feature>
<reference evidence="3 4" key="2">
    <citation type="journal article" date="2021" name="Int. J. Syst. Evol. Microbiol.">
        <title>Roseibium litorale sp. nov., isolated from a tidal flat sediment and proposal for the reclassification of Labrenzia polysiphoniae as Roseibium polysiphoniae comb. nov.</title>
        <authorList>
            <person name="Liu Y."/>
            <person name="Pei T."/>
            <person name="Du J."/>
            <person name="Chao M."/>
            <person name="Deng M.R."/>
            <person name="Zhu H."/>
        </authorList>
    </citation>
    <scope>NUCLEOTIDE SEQUENCE [LARGE SCALE GENOMIC DNA]</scope>
    <source>
        <strain evidence="3 4">4C16A</strain>
    </source>
</reference>
<feature type="domain" description="Phage tail fibre protein N-terminal" evidence="2">
    <location>
        <begin position="9"/>
        <end position="101"/>
    </location>
</feature>
<dbReference type="RefSeq" id="WP_192147037.1">
    <property type="nucleotide sequence ID" value="NZ_JACYXI010000002.1"/>
</dbReference>
<proteinExistence type="predicted"/>
<accession>A0ABR9CJ89</accession>
<sequence>MTITALNPVLTTQGLAKAFKADGTGIALTVSHIAFGTSGYTPVGAETALASEIVRVPVASGKYVGDHVVEIAALLDHDAGFWVRELGFYLDDGTLFAVWSDPTVALAYFTPGVPLAVAYLLALEALPAGAITFTGDVDLHLTFAAEFAKISMALARNTRVIEADALRIKTLENEVKALRSVVVALADRSR</sequence>
<keyword evidence="1" id="KW-0175">Coiled coil</keyword>
<evidence type="ECO:0000256" key="1">
    <source>
        <dbReference type="SAM" id="Coils"/>
    </source>
</evidence>
<name>A0ABR9CJ89_9HYPH</name>
<dbReference type="Proteomes" id="UP000632063">
    <property type="component" value="Unassembled WGS sequence"/>
</dbReference>
<dbReference type="InterPro" id="IPR022225">
    <property type="entry name" value="Phage_tail_fibre_N"/>
</dbReference>
<organism evidence="3 4">
    <name type="scientific">Roseibium litorale</name>
    <dbReference type="NCBI Taxonomy" id="2803841"/>
    <lineage>
        <taxon>Bacteria</taxon>
        <taxon>Pseudomonadati</taxon>
        <taxon>Pseudomonadota</taxon>
        <taxon>Alphaproteobacteria</taxon>
        <taxon>Hyphomicrobiales</taxon>
        <taxon>Stappiaceae</taxon>
        <taxon>Roseibium</taxon>
    </lineage>
</organism>
<evidence type="ECO:0000313" key="3">
    <source>
        <dbReference type="EMBL" id="MBD8890895.1"/>
    </source>
</evidence>
<protein>
    <submittedName>
        <fullName evidence="3">Phage tail protein</fullName>
    </submittedName>
</protein>
<comment type="caution">
    <text evidence="3">The sequence shown here is derived from an EMBL/GenBank/DDBJ whole genome shotgun (WGS) entry which is preliminary data.</text>
</comment>
<reference evidence="4" key="1">
    <citation type="submission" date="2020-09" db="EMBL/GenBank/DDBJ databases">
        <title>The genome sequence of strain Labrenzia suaedae 4C16A.</title>
        <authorList>
            <person name="Liu Y."/>
        </authorList>
    </citation>
    <scope>NUCLEOTIDE SEQUENCE [LARGE SCALE GENOMIC DNA]</scope>
    <source>
        <strain evidence="4">4C16A</strain>
    </source>
</reference>
<evidence type="ECO:0000313" key="4">
    <source>
        <dbReference type="Proteomes" id="UP000632063"/>
    </source>
</evidence>
<dbReference type="Pfam" id="PF12571">
    <property type="entry name" value="Phage_tail_fib"/>
    <property type="match status" value="1"/>
</dbReference>
<gene>
    <name evidence="3" type="ORF">IG616_05015</name>
</gene>
<dbReference type="EMBL" id="JACYXI010000002">
    <property type="protein sequence ID" value="MBD8890895.1"/>
    <property type="molecule type" value="Genomic_DNA"/>
</dbReference>